<accession>A0ABS9DXS6</accession>
<dbReference type="Gene3D" id="1.10.645.10">
    <property type="entry name" value="Cytochrome-c3 Hydrogenase, chain B"/>
    <property type="match status" value="1"/>
</dbReference>
<dbReference type="PANTHER" id="PTHR43485:SF1">
    <property type="entry name" value="FORMATE HYDROGENLYASE SUBUNIT 5-RELATED"/>
    <property type="match status" value="1"/>
</dbReference>
<evidence type="ECO:0000313" key="4">
    <source>
        <dbReference type="Proteomes" id="UP001521209"/>
    </source>
</evidence>
<dbReference type="InterPro" id="IPR029014">
    <property type="entry name" value="NiFe-Hase_large"/>
</dbReference>
<protein>
    <submittedName>
        <fullName evidence="3">Hydrogenase expression protein HypE</fullName>
    </submittedName>
</protein>
<comment type="caution">
    <text evidence="3">The sequence shown here is derived from an EMBL/GenBank/DDBJ whole genome shotgun (WGS) entry which is preliminary data.</text>
</comment>
<organism evidence="3 4">
    <name type="scientific">Acidiphilium iwatense</name>
    <dbReference type="NCBI Taxonomy" id="768198"/>
    <lineage>
        <taxon>Bacteria</taxon>
        <taxon>Pseudomonadati</taxon>
        <taxon>Pseudomonadota</taxon>
        <taxon>Alphaproteobacteria</taxon>
        <taxon>Acetobacterales</taxon>
        <taxon>Acidocellaceae</taxon>
        <taxon>Acidiphilium</taxon>
    </lineage>
</organism>
<dbReference type="PANTHER" id="PTHR43485">
    <property type="entry name" value="HYDROGENASE-4 COMPONENT G"/>
    <property type="match status" value="1"/>
</dbReference>
<dbReference type="InterPro" id="IPR052197">
    <property type="entry name" value="ComplexI_49kDa-like"/>
</dbReference>
<dbReference type="EMBL" id="JAKGBZ010000025">
    <property type="protein sequence ID" value="MCF3947535.1"/>
    <property type="molecule type" value="Genomic_DNA"/>
</dbReference>
<proteinExistence type="predicted"/>
<reference evidence="3 4" key="1">
    <citation type="submission" date="2022-01" db="EMBL/GenBank/DDBJ databases">
        <authorList>
            <person name="Won M."/>
            <person name="Kim S.-J."/>
            <person name="Kwon S.-W."/>
        </authorList>
    </citation>
    <scope>NUCLEOTIDE SEQUENCE [LARGE SCALE GENOMIC DNA]</scope>
    <source>
        <strain evidence="3 4">KCTC 23505</strain>
    </source>
</reference>
<feature type="domain" description="NADH-quinone oxidoreductase subunit D" evidence="2">
    <location>
        <begin position="218"/>
        <end position="371"/>
    </location>
</feature>
<dbReference type="SUPFAM" id="SSF143243">
    <property type="entry name" value="Nqo5-like"/>
    <property type="match status" value="1"/>
</dbReference>
<dbReference type="SUPFAM" id="SSF56762">
    <property type="entry name" value="HydB/Nqo4-like"/>
    <property type="match status" value="1"/>
</dbReference>
<gene>
    <name evidence="3" type="ORF">L2A60_12690</name>
</gene>
<dbReference type="Proteomes" id="UP001521209">
    <property type="component" value="Unassembled WGS sequence"/>
</dbReference>
<name>A0ABS9DXS6_9PROT</name>
<dbReference type="InterPro" id="IPR001135">
    <property type="entry name" value="NADH_Q_OxRdtase_suD"/>
</dbReference>
<dbReference type="Pfam" id="PF00346">
    <property type="entry name" value="Complex1_49kDa"/>
    <property type="match status" value="1"/>
</dbReference>
<evidence type="ECO:0000259" key="2">
    <source>
        <dbReference type="Pfam" id="PF00346"/>
    </source>
</evidence>
<evidence type="ECO:0000256" key="1">
    <source>
        <dbReference type="ARBA" id="ARBA00023002"/>
    </source>
</evidence>
<keyword evidence="4" id="KW-1185">Reference proteome</keyword>
<evidence type="ECO:0000313" key="3">
    <source>
        <dbReference type="EMBL" id="MCF3947535.1"/>
    </source>
</evidence>
<keyword evidence="1" id="KW-0560">Oxidoreductase</keyword>
<sequence length="447" mass="47873">MFVAIWAERDGDAGVVHLAGRRDGGAAAEVVSLVTSGLHFPSIGRHHPSAILMERAIQDLHGLIADGLPDPRPWLDHRSTYEFKPVIGAGVHQIPVGPVHAGTIEPGHFRFSVNGETIVRLETRLGYTHKGTLGLMRGKPINQAAQLAGRVSGDSTVAYAFAFVRAVEQALGVVVPPRTIVLRGIMAELERLANHFGDLGAICNDAGFPLINAHGAVLRERVLRLSAACFGHRLMMDRIVPGGVAVDLADGDTKALTTALPALLAQFERLVELYDKTASLQDRVVGTGRLDPAIARRLGCGGPVGRASGQDFDARRDISYLPYDILPIVVPCFTSGDVDARVRVRMVEIRQSVALILALLDTLPDGPLRTPLPDDASPRAGSATVEGFRGDIFAHVRVSDGHVAGSFLRDPSWFLWPALEVAIEGNIVADFPLCNKSFNAGYSGCDL</sequence>
<dbReference type="InterPro" id="IPR037232">
    <property type="entry name" value="NADH_quin_OxRdtase_su_C/D-like"/>
</dbReference>